<feature type="transmembrane region" description="Helical" evidence="7">
    <location>
        <begin position="23"/>
        <end position="41"/>
    </location>
</feature>
<evidence type="ECO:0000313" key="8">
    <source>
        <dbReference type="EMBL" id="CUO10775.1"/>
    </source>
</evidence>
<name>A0A174CGB0_BACUN</name>
<comment type="pathway">
    <text evidence="7">Protein modification; lipoprotein biosynthesis (diacylglyceryl transfer).</text>
</comment>
<evidence type="ECO:0000256" key="2">
    <source>
        <dbReference type="ARBA" id="ARBA00022475"/>
    </source>
</evidence>
<comment type="similarity">
    <text evidence="1 7">Belongs to the Lgt family.</text>
</comment>
<keyword evidence="6 7" id="KW-0472">Membrane</keyword>
<evidence type="ECO:0000256" key="3">
    <source>
        <dbReference type="ARBA" id="ARBA00022679"/>
    </source>
</evidence>
<organism evidence="8 10">
    <name type="scientific">Bacteroides uniformis</name>
    <dbReference type="NCBI Taxonomy" id="820"/>
    <lineage>
        <taxon>Bacteria</taxon>
        <taxon>Pseudomonadati</taxon>
        <taxon>Bacteroidota</taxon>
        <taxon>Bacteroidia</taxon>
        <taxon>Bacteroidales</taxon>
        <taxon>Bacteroidaceae</taxon>
        <taxon>Bacteroides</taxon>
    </lineage>
</organism>
<keyword evidence="5 7" id="KW-1133">Transmembrane helix</keyword>
<dbReference type="Proteomes" id="UP000095419">
    <property type="component" value="Unassembled WGS sequence"/>
</dbReference>
<dbReference type="AlphaFoldDB" id="A0A174CGB0"/>
<dbReference type="PANTHER" id="PTHR30589">
    <property type="entry name" value="PROLIPOPROTEIN DIACYLGLYCERYL TRANSFERASE"/>
    <property type="match status" value="1"/>
</dbReference>
<proteinExistence type="inferred from homology"/>
<dbReference type="Pfam" id="PF01790">
    <property type="entry name" value="LGT"/>
    <property type="match status" value="2"/>
</dbReference>
<accession>A0A174CGB0</accession>
<keyword evidence="3 7" id="KW-0808">Transferase</keyword>
<feature type="transmembrane region" description="Helical" evidence="7">
    <location>
        <begin position="61"/>
        <end position="83"/>
    </location>
</feature>
<evidence type="ECO:0000256" key="1">
    <source>
        <dbReference type="ARBA" id="ARBA00007150"/>
    </source>
</evidence>
<dbReference type="PANTHER" id="PTHR30589:SF0">
    <property type="entry name" value="PHOSPHATIDYLGLYCEROL--PROLIPOPROTEIN DIACYLGLYCERYL TRANSFERASE"/>
    <property type="match status" value="1"/>
</dbReference>
<dbReference type="UniPathway" id="UPA00664"/>
<dbReference type="GO" id="GO:0042158">
    <property type="term" value="P:lipoprotein biosynthetic process"/>
    <property type="evidence" value="ECO:0007669"/>
    <property type="project" value="UniProtKB-UniRule"/>
</dbReference>
<evidence type="ECO:0000256" key="7">
    <source>
        <dbReference type="HAMAP-Rule" id="MF_01147"/>
    </source>
</evidence>
<feature type="transmembrane region" description="Helical" evidence="7">
    <location>
        <begin position="185"/>
        <end position="204"/>
    </location>
</feature>
<keyword evidence="8" id="KW-0449">Lipoprotein</keyword>
<evidence type="ECO:0000313" key="9">
    <source>
        <dbReference type="EMBL" id="RGM55269.1"/>
    </source>
</evidence>
<evidence type="ECO:0000256" key="5">
    <source>
        <dbReference type="ARBA" id="ARBA00022989"/>
    </source>
</evidence>
<evidence type="ECO:0000256" key="6">
    <source>
        <dbReference type="ARBA" id="ARBA00023136"/>
    </source>
</evidence>
<feature type="transmembrane region" description="Helical" evidence="7">
    <location>
        <begin position="136"/>
        <end position="154"/>
    </location>
</feature>
<feature type="transmembrane region" description="Helical" evidence="7">
    <location>
        <begin position="240"/>
        <end position="257"/>
    </location>
</feature>
<comment type="function">
    <text evidence="7">Catalyzes the transfer of the diacylglyceryl group from phosphatidylglycerol to the sulfhydryl group of the N-terminal cysteine of a prolipoprotein, the first step in the formation of mature lipoproteins.</text>
</comment>
<gene>
    <name evidence="7 8" type="primary">lgt</name>
    <name evidence="9" type="ORF">DXC07_11195</name>
    <name evidence="8" type="ORF">ERS417307_00968</name>
</gene>
<dbReference type="NCBIfam" id="TIGR00544">
    <property type="entry name" value="lgt"/>
    <property type="match status" value="1"/>
</dbReference>
<sequence length="300" mass="35169">MLSLLTINWNPDPELFKFFGISIRYYGLLWIIGLALAYFIVQRQYSDRRIDEKKFEPLFFYCFFGILIGARLGHCIFYDWAYYQDHFVEMILPIKQTAAGWKMTGYTGLASHGGTLGLIIALWMYCRKTKMHYMDVLDMIAVATPITACCIRLANLMNSEIIGKPTDVPWAFIFEREDMLPRHPAQLYEAIAYFIFFLGMVWLYKRGQKKQETKLETDFSTTKRKSTAVQAEASLPYHRGFFFGLCLTEIFTFRFFIEFLKENQVNFEDSMTLNMGQWLSIPFVIIGVYFMCFYGKKASK</sequence>
<reference evidence="9 11" key="2">
    <citation type="submission" date="2018-08" db="EMBL/GenBank/DDBJ databases">
        <title>A genome reference for cultivated species of the human gut microbiota.</title>
        <authorList>
            <person name="Zou Y."/>
            <person name="Xue W."/>
            <person name="Luo G."/>
        </authorList>
    </citation>
    <scope>NUCLEOTIDE SEQUENCE [LARGE SCALE GENOMIC DNA]</scope>
    <source>
        <strain evidence="9 11">OM07-9</strain>
    </source>
</reference>
<dbReference type="GO" id="GO:0008961">
    <property type="term" value="F:phosphatidylglycerol-prolipoprotein diacylglyceryl transferase activity"/>
    <property type="evidence" value="ECO:0007669"/>
    <property type="project" value="UniProtKB-UniRule"/>
</dbReference>
<comment type="subcellular location">
    <subcellularLocation>
        <location evidence="7">Cell membrane</location>
        <topology evidence="7">Multi-pass membrane protein</topology>
    </subcellularLocation>
</comment>
<evidence type="ECO:0000256" key="4">
    <source>
        <dbReference type="ARBA" id="ARBA00022692"/>
    </source>
</evidence>
<feature type="transmembrane region" description="Helical" evidence="7">
    <location>
        <begin position="277"/>
        <end position="295"/>
    </location>
</feature>
<dbReference type="RefSeq" id="WP_057087317.1">
    <property type="nucleotide sequence ID" value="NZ_CYZF01000003.1"/>
</dbReference>
<feature type="transmembrane region" description="Helical" evidence="7">
    <location>
        <begin position="103"/>
        <end position="124"/>
    </location>
</feature>
<keyword evidence="4 7" id="KW-0812">Transmembrane</keyword>
<dbReference type="Proteomes" id="UP000261295">
    <property type="component" value="Unassembled WGS sequence"/>
</dbReference>
<keyword evidence="8" id="KW-0328">Glycosyltransferase</keyword>
<evidence type="ECO:0000313" key="11">
    <source>
        <dbReference type="Proteomes" id="UP000261295"/>
    </source>
</evidence>
<dbReference type="HAMAP" id="MF_01147">
    <property type="entry name" value="Lgt"/>
    <property type="match status" value="1"/>
</dbReference>
<reference evidence="8 10" key="1">
    <citation type="submission" date="2015-09" db="EMBL/GenBank/DDBJ databases">
        <authorList>
            <consortium name="Pathogen Informatics"/>
        </authorList>
    </citation>
    <scope>NUCLEOTIDE SEQUENCE [LARGE SCALE GENOMIC DNA]</scope>
    <source>
        <strain evidence="8 10">2789STDY5608791</strain>
    </source>
</reference>
<feature type="binding site" evidence="7">
    <location>
        <position position="152"/>
    </location>
    <ligand>
        <name>a 1,2-diacyl-sn-glycero-3-phospho-(1'-sn-glycerol)</name>
        <dbReference type="ChEBI" id="CHEBI:64716"/>
    </ligand>
</feature>
<dbReference type="EMBL" id="CYZF01000003">
    <property type="protein sequence ID" value="CUO10775.1"/>
    <property type="molecule type" value="Genomic_DNA"/>
</dbReference>
<evidence type="ECO:0000313" key="10">
    <source>
        <dbReference type="Proteomes" id="UP000095419"/>
    </source>
</evidence>
<dbReference type="GO" id="GO:0005886">
    <property type="term" value="C:plasma membrane"/>
    <property type="evidence" value="ECO:0007669"/>
    <property type="project" value="UniProtKB-SubCell"/>
</dbReference>
<comment type="catalytic activity">
    <reaction evidence="7">
        <text>L-cysteinyl-[prolipoprotein] + a 1,2-diacyl-sn-glycero-3-phospho-(1'-sn-glycerol) = an S-1,2-diacyl-sn-glyceryl-L-cysteinyl-[prolipoprotein] + sn-glycerol 1-phosphate + H(+)</text>
        <dbReference type="Rhea" id="RHEA:56712"/>
        <dbReference type="Rhea" id="RHEA-COMP:14679"/>
        <dbReference type="Rhea" id="RHEA-COMP:14680"/>
        <dbReference type="ChEBI" id="CHEBI:15378"/>
        <dbReference type="ChEBI" id="CHEBI:29950"/>
        <dbReference type="ChEBI" id="CHEBI:57685"/>
        <dbReference type="ChEBI" id="CHEBI:64716"/>
        <dbReference type="ChEBI" id="CHEBI:140658"/>
        <dbReference type="EC" id="2.5.1.145"/>
    </reaction>
</comment>
<protein>
    <recommendedName>
        <fullName evidence="7">Phosphatidylglycerol--prolipoprotein diacylglyceryl transferase</fullName>
        <ecNumber evidence="7">2.5.1.145</ecNumber>
    </recommendedName>
</protein>
<dbReference type="EC" id="2.5.1.145" evidence="7"/>
<dbReference type="InterPro" id="IPR001640">
    <property type="entry name" value="Lgt"/>
</dbReference>
<keyword evidence="2 7" id="KW-1003">Cell membrane</keyword>
<dbReference type="EMBL" id="QSTL01000009">
    <property type="protein sequence ID" value="RGM55269.1"/>
    <property type="molecule type" value="Genomic_DNA"/>
</dbReference>